<accession>A0A137P6T1</accession>
<name>A0A137P6T1_CONC2</name>
<evidence type="ECO:0000313" key="8">
    <source>
        <dbReference type="Proteomes" id="UP000070444"/>
    </source>
</evidence>
<feature type="transmembrane region" description="Helical" evidence="5">
    <location>
        <begin position="60"/>
        <end position="80"/>
    </location>
</feature>
<keyword evidence="4 5" id="KW-0472">Membrane</keyword>
<dbReference type="AlphaFoldDB" id="A0A137P6T1"/>
<evidence type="ECO:0000256" key="4">
    <source>
        <dbReference type="ARBA" id="ARBA00023136"/>
    </source>
</evidence>
<sequence length="146" mass="16992">LYVISVINSFILVIPCWVSTYCYSVIGIKSYRKLNQIKREALASNDENLLKVIRKQKYNLIAQLVVVLTVFNIVYIPLYITMVLRIVSEYRRTPIAEAIMMKLAEISRAIDPLITVIFQPELSHEFKAFIIKTKVRLRVLVNNLFE</sequence>
<dbReference type="PROSITE" id="PS50262">
    <property type="entry name" value="G_PROTEIN_RECEP_F1_2"/>
    <property type="match status" value="1"/>
</dbReference>
<evidence type="ECO:0000313" key="7">
    <source>
        <dbReference type="EMBL" id="KXN70705.1"/>
    </source>
</evidence>
<organism evidence="7 8">
    <name type="scientific">Conidiobolus coronatus (strain ATCC 28846 / CBS 209.66 / NRRL 28638)</name>
    <name type="common">Delacroixia coronata</name>
    <dbReference type="NCBI Taxonomy" id="796925"/>
    <lineage>
        <taxon>Eukaryota</taxon>
        <taxon>Fungi</taxon>
        <taxon>Fungi incertae sedis</taxon>
        <taxon>Zoopagomycota</taxon>
        <taxon>Entomophthoromycotina</taxon>
        <taxon>Entomophthoromycetes</taxon>
        <taxon>Entomophthorales</taxon>
        <taxon>Ancylistaceae</taxon>
        <taxon>Conidiobolus</taxon>
    </lineage>
</organism>
<evidence type="ECO:0000256" key="1">
    <source>
        <dbReference type="ARBA" id="ARBA00004370"/>
    </source>
</evidence>
<keyword evidence="3 5" id="KW-1133">Transmembrane helix</keyword>
<dbReference type="Proteomes" id="UP000070444">
    <property type="component" value="Unassembled WGS sequence"/>
</dbReference>
<keyword evidence="8" id="KW-1185">Reference proteome</keyword>
<dbReference type="EMBL" id="KQ964495">
    <property type="protein sequence ID" value="KXN70705.1"/>
    <property type="molecule type" value="Genomic_DNA"/>
</dbReference>
<gene>
    <name evidence="7" type="ORF">CONCODRAFT_6706</name>
</gene>
<feature type="domain" description="G-protein coupled receptors family 1 profile" evidence="6">
    <location>
        <begin position="1"/>
        <end position="115"/>
    </location>
</feature>
<feature type="non-terminal residue" evidence="7">
    <location>
        <position position="1"/>
    </location>
</feature>
<dbReference type="OrthoDB" id="10053194at2759"/>
<keyword evidence="2 5" id="KW-0812">Transmembrane</keyword>
<dbReference type="SUPFAM" id="SSF81321">
    <property type="entry name" value="Family A G protein-coupled receptor-like"/>
    <property type="match status" value="1"/>
</dbReference>
<proteinExistence type="predicted"/>
<comment type="subcellular location">
    <subcellularLocation>
        <location evidence="1">Membrane</location>
    </subcellularLocation>
</comment>
<protein>
    <recommendedName>
        <fullName evidence="6">G-protein coupled receptors family 1 profile domain-containing protein</fullName>
    </recommendedName>
</protein>
<dbReference type="InterPro" id="IPR017452">
    <property type="entry name" value="GPCR_Rhodpsn_7TM"/>
</dbReference>
<feature type="transmembrane region" description="Helical" evidence="5">
    <location>
        <begin position="6"/>
        <end position="28"/>
    </location>
</feature>
<evidence type="ECO:0000256" key="3">
    <source>
        <dbReference type="ARBA" id="ARBA00022989"/>
    </source>
</evidence>
<dbReference type="GO" id="GO:0016020">
    <property type="term" value="C:membrane"/>
    <property type="evidence" value="ECO:0007669"/>
    <property type="project" value="UniProtKB-SubCell"/>
</dbReference>
<evidence type="ECO:0000259" key="6">
    <source>
        <dbReference type="PROSITE" id="PS50262"/>
    </source>
</evidence>
<evidence type="ECO:0000256" key="5">
    <source>
        <dbReference type="SAM" id="Phobius"/>
    </source>
</evidence>
<dbReference type="Gene3D" id="1.20.1070.10">
    <property type="entry name" value="Rhodopsin 7-helix transmembrane proteins"/>
    <property type="match status" value="1"/>
</dbReference>
<evidence type="ECO:0000256" key="2">
    <source>
        <dbReference type="ARBA" id="ARBA00022692"/>
    </source>
</evidence>
<reference evidence="7 8" key="1">
    <citation type="journal article" date="2015" name="Genome Biol. Evol.">
        <title>Phylogenomic analyses indicate that early fungi evolved digesting cell walls of algal ancestors of land plants.</title>
        <authorList>
            <person name="Chang Y."/>
            <person name="Wang S."/>
            <person name="Sekimoto S."/>
            <person name="Aerts A.L."/>
            <person name="Choi C."/>
            <person name="Clum A."/>
            <person name="LaButti K.M."/>
            <person name="Lindquist E.A."/>
            <person name="Yee Ngan C."/>
            <person name="Ohm R.A."/>
            <person name="Salamov A.A."/>
            <person name="Grigoriev I.V."/>
            <person name="Spatafora J.W."/>
            <person name="Berbee M.L."/>
        </authorList>
    </citation>
    <scope>NUCLEOTIDE SEQUENCE [LARGE SCALE GENOMIC DNA]</scope>
    <source>
        <strain evidence="7 8">NRRL 28638</strain>
    </source>
</reference>